<dbReference type="InterPro" id="IPR027417">
    <property type="entry name" value="P-loop_NTPase"/>
</dbReference>
<keyword evidence="2" id="KW-0347">Helicase</keyword>
<dbReference type="EMBL" id="QSJN01000010">
    <property type="protein sequence ID" value="RHD72781.1"/>
    <property type="molecule type" value="Genomic_DNA"/>
</dbReference>
<dbReference type="FunFam" id="3.40.50.300:FF:001498">
    <property type="entry name" value="ATP-dependent DNA helicase"/>
    <property type="match status" value="1"/>
</dbReference>
<dbReference type="PROSITE" id="PS50967">
    <property type="entry name" value="HRDC"/>
    <property type="match status" value="1"/>
</dbReference>
<evidence type="ECO:0000259" key="1">
    <source>
        <dbReference type="PROSITE" id="PS50967"/>
    </source>
</evidence>
<dbReference type="InterPro" id="IPR010997">
    <property type="entry name" value="HRDC-like_sf"/>
</dbReference>
<dbReference type="CDD" id="cd18809">
    <property type="entry name" value="SF1_C_RecD"/>
    <property type="match status" value="1"/>
</dbReference>
<dbReference type="InterPro" id="IPR003593">
    <property type="entry name" value="AAA+_ATPase"/>
</dbReference>
<dbReference type="InterPro" id="IPR051055">
    <property type="entry name" value="PIF1_helicase"/>
</dbReference>
<dbReference type="RefSeq" id="WP_005854716.1">
    <property type="nucleotide sequence ID" value="NZ_BQOC01000001.1"/>
</dbReference>
<dbReference type="SUPFAM" id="SSF52540">
    <property type="entry name" value="P-loop containing nucleoside triphosphate hydrolases"/>
    <property type="match status" value="2"/>
</dbReference>
<evidence type="ECO:0000313" key="2">
    <source>
        <dbReference type="EMBL" id="CUN28533.1"/>
    </source>
</evidence>
<dbReference type="Proteomes" id="UP000095455">
    <property type="component" value="Unassembled WGS sequence"/>
</dbReference>
<accession>A0A173VMW1</accession>
<evidence type="ECO:0000313" key="3">
    <source>
        <dbReference type="EMBL" id="CUO51964.1"/>
    </source>
</evidence>
<dbReference type="SMART" id="SM00341">
    <property type="entry name" value="HRDC"/>
    <property type="match status" value="1"/>
</dbReference>
<evidence type="ECO:0000313" key="4">
    <source>
        <dbReference type="EMBL" id="MRY93148.1"/>
    </source>
</evidence>
<sequence length="714" mass="81259">MMQTNLQLDLAFNYLENTGTNIFLTGKAGTGKTTFLKKLKETSPKRMIVVAPTGVAAINAGGVTIHSFFQLPFGPYIPGSEMASGQNKSYSHKFSRDKINIIRSMDLLVIDEVSMVRADLLDAISDMLRRYRDRNKPFGGVQLLLIGDLQQLAPVAKEDEWNLLREHYASPFFFDSKALSESDYLCIELTQVYRQADDTFVRLLNNIRENRFDENTLHTLNQRYIPNFKPNDKAGYITLTTHNYQAQQINNRKLQELPGPAYTYKAEIKDDFPAYSYPTDEVLELKQDAQVMFVKNDSSGERRYYNGKIGRIVFISPSKIIVSDELGNDITVDRETWTNVKYTIDENTKDITETIAGSFSQYPLKTAWAITIHKSQGLTFEHAIIDASAAFSHGQVYVALSRCKTLEGMVLSSPITRNAMISDEKILSYTSSLSERQPCEDQLRQAQQQYYLRLATELFDFNPVQQKLQYTSYAAYTHLQKLYPELSNQYPRVRDYFRSDIVEVGERFCQQLTRMISSTNLYDTDEHIQDRIRKGCAYFLEKIETYCLPLIEASDVEIDNKEARKAFTSALKAFSDELTIKVATLKACQDGFRLIDYLSAKAKANIEESAVASKQKSTRKSTEAEKIPVSTDVLHPELYARLKQWRYELAVEKELPPYTILQQKALIGVCNTLPTNSKELLKIPGIGKKIIENYGETLLEIVSSYSPSTHGNGL</sequence>
<dbReference type="Proteomes" id="UP000095591">
    <property type="component" value="Unassembled WGS sequence"/>
</dbReference>
<dbReference type="GO" id="GO:0006281">
    <property type="term" value="P:DNA repair"/>
    <property type="evidence" value="ECO:0007669"/>
    <property type="project" value="InterPro"/>
</dbReference>
<reference evidence="12 13" key="3">
    <citation type="journal article" date="2019" name="Nat. Med.">
        <title>A library of human gut bacterial isolates paired with longitudinal multiomics data enables mechanistic microbiome research.</title>
        <authorList>
            <person name="Poyet M."/>
            <person name="Groussin M."/>
            <person name="Gibbons S.M."/>
            <person name="Avila-Pacheco J."/>
            <person name="Jiang X."/>
            <person name="Kearney S.M."/>
            <person name="Perrotta A.R."/>
            <person name="Berdy B."/>
            <person name="Zhao S."/>
            <person name="Lieberman T.D."/>
            <person name="Swanson P.K."/>
            <person name="Smith M."/>
            <person name="Roesemann S."/>
            <person name="Alexander J.E."/>
            <person name="Rich S.A."/>
            <person name="Livny J."/>
            <person name="Vlamakis H."/>
            <person name="Clish C."/>
            <person name="Bullock K."/>
            <person name="Deik A."/>
            <person name="Scott J."/>
            <person name="Pierce K.A."/>
            <person name="Xavier R.J."/>
            <person name="Alm E.J."/>
        </authorList>
    </citation>
    <scope>NUCLEOTIDE SEQUENCE [LARGE SCALE GENOMIC DNA]</scope>
    <source>
        <strain evidence="6 12">BIOML-A2</strain>
        <strain evidence="7 14">BIOML-A20</strain>
        <strain evidence="5 13">BIOML-A32</strain>
        <strain evidence="4 15">BIOML-A9</strain>
    </source>
</reference>
<evidence type="ECO:0000313" key="14">
    <source>
        <dbReference type="Proteomes" id="UP000441609"/>
    </source>
</evidence>
<dbReference type="SUPFAM" id="SSF47819">
    <property type="entry name" value="HRDC-like"/>
    <property type="match status" value="1"/>
</dbReference>
<evidence type="ECO:0000313" key="8">
    <source>
        <dbReference type="EMBL" id="RHD72781.1"/>
    </source>
</evidence>
<evidence type="ECO:0000313" key="7">
    <source>
        <dbReference type="EMBL" id="MSB74083.1"/>
    </source>
</evidence>
<evidence type="ECO:0000313" key="12">
    <source>
        <dbReference type="Proteomes" id="UP000432516"/>
    </source>
</evidence>
<evidence type="ECO:0000313" key="5">
    <source>
        <dbReference type="EMBL" id="MRZ51159.1"/>
    </source>
</evidence>
<dbReference type="GO" id="GO:0003678">
    <property type="term" value="F:DNA helicase activity"/>
    <property type="evidence" value="ECO:0007669"/>
    <property type="project" value="UniProtKB-EC"/>
</dbReference>
<dbReference type="Proteomes" id="UP000441609">
    <property type="component" value="Unassembled WGS sequence"/>
</dbReference>
<dbReference type="EMBL" id="CYXP01000008">
    <property type="protein sequence ID" value="CUN28533.1"/>
    <property type="molecule type" value="Genomic_DNA"/>
</dbReference>
<dbReference type="Pfam" id="PF05970">
    <property type="entry name" value="PIF1"/>
    <property type="match status" value="1"/>
</dbReference>
<dbReference type="Gene3D" id="1.10.150.80">
    <property type="entry name" value="HRDC domain"/>
    <property type="match status" value="1"/>
</dbReference>
<name>A0A173VMW1_PARDI</name>
<proteinExistence type="predicted"/>
<protein>
    <submittedName>
        <fullName evidence="4">AAA family ATPase</fullName>
    </submittedName>
    <submittedName>
        <fullName evidence="2 8">Helicase</fullName>
        <ecNumber evidence="2">3.6.4.12</ecNumber>
    </submittedName>
</protein>
<dbReference type="EC" id="3.6.4.12" evidence="2"/>
<dbReference type="EMBL" id="WKMY01000004">
    <property type="protein sequence ID" value="MRY93148.1"/>
    <property type="molecule type" value="Genomic_DNA"/>
</dbReference>
<dbReference type="Proteomes" id="UP000284660">
    <property type="component" value="Unassembled WGS sequence"/>
</dbReference>
<dbReference type="EMBL" id="CYYK01000008">
    <property type="protein sequence ID" value="CUO51964.1"/>
    <property type="molecule type" value="Genomic_DNA"/>
</dbReference>
<evidence type="ECO:0000313" key="15">
    <source>
        <dbReference type="Proteomes" id="UP000461276"/>
    </source>
</evidence>
<dbReference type="Pfam" id="PF00570">
    <property type="entry name" value="HRDC"/>
    <property type="match status" value="1"/>
</dbReference>
<feature type="domain" description="HRDC" evidence="1">
    <location>
        <begin position="632"/>
        <end position="712"/>
    </location>
</feature>
<dbReference type="GO" id="GO:0016787">
    <property type="term" value="F:hydrolase activity"/>
    <property type="evidence" value="ECO:0007669"/>
    <property type="project" value="UniProtKB-KW"/>
</dbReference>
<evidence type="ECO:0000313" key="10">
    <source>
        <dbReference type="Proteomes" id="UP000095591"/>
    </source>
</evidence>
<evidence type="ECO:0000313" key="13">
    <source>
        <dbReference type="Proteomes" id="UP000441358"/>
    </source>
</evidence>
<dbReference type="GO" id="GO:0000166">
    <property type="term" value="F:nucleotide binding"/>
    <property type="evidence" value="ECO:0007669"/>
    <property type="project" value="InterPro"/>
</dbReference>
<dbReference type="EMBL" id="WKNE01000003">
    <property type="protein sequence ID" value="MRZ54129.1"/>
    <property type="molecule type" value="Genomic_DNA"/>
</dbReference>
<dbReference type="Gene3D" id="3.40.50.300">
    <property type="entry name" value="P-loop containing nucleotide triphosphate hydrolases"/>
    <property type="match status" value="2"/>
</dbReference>
<dbReference type="AlphaFoldDB" id="A0A173VMW1"/>
<dbReference type="EMBL" id="WKMC01000009">
    <property type="protein sequence ID" value="MRZ51159.1"/>
    <property type="molecule type" value="Genomic_DNA"/>
</dbReference>
<dbReference type="Proteomes" id="UP000432516">
    <property type="component" value="Unassembled WGS sequence"/>
</dbReference>
<dbReference type="InterPro" id="IPR044876">
    <property type="entry name" value="HRDC_dom_sf"/>
</dbReference>
<dbReference type="EMBL" id="WKMO01000010">
    <property type="protein sequence ID" value="MSB74083.1"/>
    <property type="molecule type" value="Genomic_DNA"/>
</dbReference>
<evidence type="ECO:0000313" key="9">
    <source>
        <dbReference type="Proteomes" id="UP000095455"/>
    </source>
</evidence>
<organism evidence="2 10">
    <name type="scientific">Parabacteroides distasonis</name>
    <dbReference type="NCBI Taxonomy" id="823"/>
    <lineage>
        <taxon>Bacteria</taxon>
        <taxon>Pseudomonadati</taxon>
        <taxon>Bacteroidota</taxon>
        <taxon>Bacteroidia</taxon>
        <taxon>Bacteroidales</taxon>
        <taxon>Tannerellaceae</taxon>
        <taxon>Parabacteroides</taxon>
    </lineage>
</organism>
<dbReference type="GO" id="GO:0000723">
    <property type="term" value="P:telomere maintenance"/>
    <property type="evidence" value="ECO:0007669"/>
    <property type="project" value="InterPro"/>
</dbReference>
<evidence type="ECO:0000313" key="11">
    <source>
        <dbReference type="Proteomes" id="UP000284660"/>
    </source>
</evidence>
<keyword evidence="2" id="KW-0547">Nucleotide-binding</keyword>
<reference evidence="8 11" key="2">
    <citation type="submission" date="2018-08" db="EMBL/GenBank/DDBJ databases">
        <title>A genome reference for cultivated species of the human gut microbiota.</title>
        <authorList>
            <person name="Zou Y."/>
            <person name="Xue W."/>
            <person name="Luo G."/>
        </authorList>
    </citation>
    <scope>NUCLEOTIDE SEQUENCE [LARGE SCALE GENOMIC DNA]</scope>
    <source>
        <strain evidence="8 11">AM30-4</strain>
    </source>
</reference>
<evidence type="ECO:0000313" key="6">
    <source>
        <dbReference type="EMBL" id="MRZ54129.1"/>
    </source>
</evidence>
<dbReference type="OMA" id="YYNGKIG"/>
<dbReference type="Proteomes" id="UP000441358">
    <property type="component" value="Unassembled WGS sequence"/>
</dbReference>
<dbReference type="InterPro" id="IPR002121">
    <property type="entry name" value="HRDC_dom"/>
</dbReference>
<reference evidence="9 10" key="1">
    <citation type="submission" date="2015-09" db="EMBL/GenBank/DDBJ databases">
        <authorList>
            <consortium name="Pathogen Informatics"/>
        </authorList>
    </citation>
    <scope>NUCLEOTIDE SEQUENCE [LARGE SCALE GENOMIC DNA]</scope>
    <source>
        <strain evidence="3 9">2789STDY5608822</strain>
        <strain evidence="2 10">2789STDY5608872</strain>
    </source>
</reference>
<dbReference type="GO" id="GO:0003676">
    <property type="term" value="F:nucleic acid binding"/>
    <property type="evidence" value="ECO:0007669"/>
    <property type="project" value="InterPro"/>
</dbReference>
<keyword evidence="2" id="KW-0067">ATP-binding</keyword>
<dbReference type="PANTHER" id="PTHR47642">
    <property type="entry name" value="ATP-DEPENDENT DNA HELICASE"/>
    <property type="match status" value="1"/>
</dbReference>
<dbReference type="InterPro" id="IPR010285">
    <property type="entry name" value="DNA_helicase_pif1-like_DEAD"/>
</dbReference>
<keyword evidence="2" id="KW-0378">Hydrolase</keyword>
<gene>
    <name evidence="2" type="primary">recQ_4</name>
    <name evidence="3" type="synonym">recQ_3</name>
    <name evidence="8" type="ORF">DW782_15915</name>
    <name evidence="3" type="ORF">ERS852380_02489</name>
    <name evidence="2" type="ORF">ERS852429_03263</name>
    <name evidence="5" type="ORF">GKD66_13185</name>
    <name evidence="4" type="ORF">GKD67_07895</name>
    <name evidence="6" type="ORF">GKD68_05105</name>
    <name evidence="7" type="ORF">GKD70_12475</name>
</gene>
<dbReference type="Proteomes" id="UP000461276">
    <property type="component" value="Unassembled WGS sequence"/>
</dbReference>
<dbReference type="SMART" id="SM00382">
    <property type="entry name" value="AAA"/>
    <property type="match status" value="1"/>
</dbReference>